<dbReference type="PANTHER" id="PTHR38011">
    <property type="entry name" value="DIHYDROFOLATE REDUCTASE FAMILY PROTEIN (AFU_ORTHOLOGUE AFUA_8G06820)"/>
    <property type="match status" value="1"/>
</dbReference>
<dbReference type="Proteomes" id="UP001275436">
    <property type="component" value="Unassembled WGS sequence"/>
</dbReference>
<organism evidence="2 3">
    <name type="scientific">Oceanobacillus kimchii</name>
    <dbReference type="NCBI Taxonomy" id="746691"/>
    <lineage>
        <taxon>Bacteria</taxon>
        <taxon>Bacillati</taxon>
        <taxon>Bacillota</taxon>
        <taxon>Bacilli</taxon>
        <taxon>Bacillales</taxon>
        <taxon>Bacillaceae</taxon>
        <taxon>Oceanobacillus</taxon>
    </lineage>
</organism>
<dbReference type="SUPFAM" id="SSF53597">
    <property type="entry name" value="Dihydrofolate reductase-like"/>
    <property type="match status" value="1"/>
</dbReference>
<proteinExistence type="predicted"/>
<dbReference type="Pfam" id="PF01872">
    <property type="entry name" value="RibD_C"/>
    <property type="match status" value="1"/>
</dbReference>
<sequence>MGKLTWHIMLSIDGYYEGIAGDLSWHHVDDEYHSFAFQNLQQADLILFGRKTYEHMEAYWNTEVALDDNPSIAKIMNEKPKLIISKTLTEANWKNTTLLGSDYQNSIEQYKNSNENIVLLGSGDLALSLIKNDIIDEYQCIFNPVILGGGKRLSHSHSKELKLSLMHRFKSGNVLLQYK</sequence>
<evidence type="ECO:0000313" key="2">
    <source>
        <dbReference type="EMBL" id="GLO64634.1"/>
    </source>
</evidence>
<dbReference type="RefSeq" id="WP_017795431.1">
    <property type="nucleotide sequence ID" value="NZ_BSKO01000001.1"/>
</dbReference>
<name>A0ABQ5TGB0_9BACI</name>
<evidence type="ECO:0000313" key="3">
    <source>
        <dbReference type="Proteomes" id="UP001275436"/>
    </source>
</evidence>
<dbReference type="Gene3D" id="3.40.430.10">
    <property type="entry name" value="Dihydrofolate Reductase, subunit A"/>
    <property type="match status" value="1"/>
</dbReference>
<dbReference type="InterPro" id="IPR002734">
    <property type="entry name" value="RibDG_C"/>
</dbReference>
<gene>
    <name evidence="2" type="ORF">MACH08_04180</name>
</gene>
<reference evidence="2 3" key="1">
    <citation type="submission" date="2023-02" db="EMBL/GenBank/DDBJ databases">
        <title>Oceanobacillus kimchii IFOP_LL358 isolated form Alexandrium catenella lab strain.</title>
        <authorList>
            <person name="Gajardo G."/>
            <person name="Ueki S."/>
            <person name="Maruyama F."/>
        </authorList>
    </citation>
    <scope>NUCLEOTIDE SEQUENCE [LARGE SCALE GENOMIC DNA]</scope>
    <source>
        <strain evidence="2 3">IFOP_LL358</strain>
    </source>
</reference>
<feature type="domain" description="Bacterial bifunctional deaminase-reductase C-terminal" evidence="1">
    <location>
        <begin position="3"/>
        <end position="174"/>
    </location>
</feature>
<keyword evidence="3" id="KW-1185">Reference proteome</keyword>
<dbReference type="EMBL" id="BSKO01000001">
    <property type="protein sequence ID" value="GLO64634.1"/>
    <property type="molecule type" value="Genomic_DNA"/>
</dbReference>
<dbReference type="InterPro" id="IPR024072">
    <property type="entry name" value="DHFR-like_dom_sf"/>
</dbReference>
<dbReference type="InterPro" id="IPR050765">
    <property type="entry name" value="Riboflavin_Biosynth_HTPR"/>
</dbReference>
<comment type="caution">
    <text evidence="2">The sequence shown here is derived from an EMBL/GenBank/DDBJ whole genome shotgun (WGS) entry which is preliminary data.</text>
</comment>
<dbReference type="PANTHER" id="PTHR38011:SF11">
    <property type="entry name" value="2,5-DIAMINO-6-RIBOSYLAMINO-4(3H)-PYRIMIDINONE 5'-PHOSPHATE REDUCTASE"/>
    <property type="match status" value="1"/>
</dbReference>
<accession>A0ABQ5TGB0</accession>
<protein>
    <recommendedName>
        <fullName evidence="1">Bacterial bifunctional deaminase-reductase C-terminal domain-containing protein</fullName>
    </recommendedName>
</protein>
<evidence type="ECO:0000259" key="1">
    <source>
        <dbReference type="Pfam" id="PF01872"/>
    </source>
</evidence>